<dbReference type="PROSITE" id="PS50005">
    <property type="entry name" value="TPR"/>
    <property type="match status" value="1"/>
</dbReference>
<feature type="coiled-coil region" evidence="1">
    <location>
        <begin position="433"/>
        <end position="505"/>
    </location>
</feature>
<dbReference type="Gene3D" id="1.25.40.10">
    <property type="entry name" value="Tetratricopeptide repeat domain"/>
    <property type="match status" value="1"/>
</dbReference>
<dbReference type="EMBL" id="UOGJ01000020">
    <property type="protein sequence ID" value="VAX34973.1"/>
    <property type="molecule type" value="Genomic_DNA"/>
</dbReference>
<protein>
    <submittedName>
        <fullName evidence="2">Uncharacterized protein</fullName>
    </submittedName>
</protein>
<gene>
    <name evidence="2" type="ORF">MNBD_UNCLBAC01-714</name>
</gene>
<dbReference type="InterPro" id="IPR011990">
    <property type="entry name" value="TPR-like_helical_dom_sf"/>
</dbReference>
<dbReference type="AlphaFoldDB" id="A0A3B1DDP6"/>
<sequence length="813" mass="95280">MHKLFTKIFIVFIGLTFVVQNVYAQETFLSSLGEVKSFYRSFKEKKVSLADQKQATSKEETKIIEAFIQQGDKFYQRGSISEAISDFSRALLLDPHNQMVQRTLIQLSSHPQLDGKQKINLYLLEDLFYNVNKLKIKIDSLEKKQEYVWTNIIEKGYDQGLLQHEMEEIQNKILVNLNRPKHISEKEYPQQKDPLEIVNASLDYEKNKLINKMIYLQKQYNYLINMQEGGWSNRVRSQRVYSKSDKPLNIYAQNFYRDDLKKDYQRDVGLVAKREAERMTQKLEVLKGEVRQKKERVKSVTQQLVDATLKLSESKSLLDEKNKDIKRLNRDLQDAQSRSEFTQRIIQEKESKIQSLEKVQEQVLVQTQEMGALKKELEGLQNKVVKLEREKINIQKAGGSIQEEYKKSQKERDSFQDDLLVQKKSFKDIQKKLAKVQGEAIDLKQLVKDKENQVALLKKNLKKDETKGSLHTKFKKEKEVFRKELKKKDAQLKVLNQQLVSSKEKIDQVHKIVKEKTEKITKAIIAKDKKIKLLQKGLSEKEKNLNELAKELEASRKDLKNIKKSAVSKEPDQAQNQKLNELDEIVKMYRLALQDANKTIAVKGKQVEKLNKQLVMAYPESSTQNEVIKEKEERIQLLKKALIKNRKEKDQYNENLRKVVLAKVKELNALEEEFDIYREAVHEAHEKIVRKDEELKTLNKEVEALQWKLIQTFDSQNDKIAATNDSFSTKNEKVYEMEGVLSIYKEELKDAKWDIKTKEASIVTLEEQLMLTQTRLFKKGKMLKETQSNIALLERKLESIQKKVVDSKKSFFR</sequence>
<reference evidence="2" key="1">
    <citation type="submission" date="2018-06" db="EMBL/GenBank/DDBJ databases">
        <authorList>
            <person name="Zhirakovskaya E."/>
        </authorList>
    </citation>
    <scope>NUCLEOTIDE SEQUENCE</scope>
</reference>
<name>A0A3B1DDP6_9ZZZZ</name>
<keyword evidence="1" id="KW-0175">Coiled coil</keyword>
<feature type="coiled-coil region" evidence="1">
    <location>
        <begin position="276"/>
        <end position="397"/>
    </location>
</feature>
<proteinExistence type="predicted"/>
<feature type="coiled-coil region" evidence="1">
    <location>
        <begin position="531"/>
        <end position="708"/>
    </location>
</feature>
<evidence type="ECO:0000313" key="2">
    <source>
        <dbReference type="EMBL" id="VAX34973.1"/>
    </source>
</evidence>
<accession>A0A3B1DDP6</accession>
<organism evidence="2">
    <name type="scientific">hydrothermal vent metagenome</name>
    <dbReference type="NCBI Taxonomy" id="652676"/>
    <lineage>
        <taxon>unclassified sequences</taxon>
        <taxon>metagenomes</taxon>
        <taxon>ecological metagenomes</taxon>
    </lineage>
</organism>
<evidence type="ECO:0000256" key="1">
    <source>
        <dbReference type="SAM" id="Coils"/>
    </source>
</evidence>
<feature type="coiled-coil region" evidence="1">
    <location>
        <begin position="748"/>
        <end position="810"/>
    </location>
</feature>
<dbReference type="InterPro" id="IPR019734">
    <property type="entry name" value="TPR_rpt"/>
</dbReference>
<dbReference type="SMART" id="SM00028">
    <property type="entry name" value="TPR"/>
    <property type="match status" value="1"/>
</dbReference>